<dbReference type="Proteomes" id="UP001432071">
    <property type="component" value="Chromosome"/>
</dbReference>
<dbReference type="SMART" id="SM00347">
    <property type="entry name" value="HTH_MARR"/>
    <property type="match status" value="1"/>
</dbReference>
<sequence>MAAMAVEPVSSDTDLMFLLSWCSHALATEHTAALAGLGVTPRSYCVLYKALDGELTQSQLAEAGGLDKSTMVLTMDELEERGLAARTASTRDRRARIISVTEEGRRVVAEATAIVTKVNDEILGTLPSELRQPFVAALTHLVEGRLASLPDCERPPRRRATRSR</sequence>
<protein>
    <submittedName>
        <fullName evidence="2">MarR family transcriptional regulator</fullName>
    </submittedName>
</protein>
<dbReference type="PROSITE" id="PS50995">
    <property type="entry name" value="HTH_MARR_2"/>
    <property type="match status" value="1"/>
</dbReference>
<dbReference type="InterPro" id="IPR036390">
    <property type="entry name" value="WH_DNA-bd_sf"/>
</dbReference>
<accession>A0ABZ1R5B4</accession>
<dbReference type="InterPro" id="IPR000835">
    <property type="entry name" value="HTH_MarR-typ"/>
</dbReference>
<dbReference type="PRINTS" id="PR00598">
    <property type="entry name" value="HTHMARR"/>
</dbReference>
<dbReference type="InterPro" id="IPR036388">
    <property type="entry name" value="WH-like_DNA-bd_sf"/>
</dbReference>
<keyword evidence="3" id="KW-1185">Reference proteome</keyword>
<evidence type="ECO:0000313" key="2">
    <source>
        <dbReference type="EMBL" id="WUN89890.1"/>
    </source>
</evidence>
<dbReference type="Gene3D" id="1.10.10.10">
    <property type="entry name" value="Winged helix-like DNA-binding domain superfamily/Winged helix DNA-binding domain"/>
    <property type="match status" value="1"/>
</dbReference>
<name>A0ABZ1R5B4_9ACTN</name>
<feature type="domain" description="HTH marR-type" evidence="1">
    <location>
        <begin position="12"/>
        <end position="143"/>
    </location>
</feature>
<evidence type="ECO:0000313" key="3">
    <source>
        <dbReference type="Proteomes" id="UP001432071"/>
    </source>
</evidence>
<dbReference type="InterPro" id="IPR039422">
    <property type="entry name" value="MarR/SlyA-like"/>
</dbReference>
<evidence type="ECO:0000259" key="1">
    <source>
        <dbReference type="PROSITE" id="PS50995"/>
    </source>
</evidence>
<dbReference type="PANTHER" id="PTHR33164">
    <property type="entry name" value="TRANSCRIPTIONAL REGULATOR, MARR FAMILY"/>
    <property type="match status" value="1"/>
</dbReference>
<dbReference type="PANTHER" id="PTHR33164:SF43">
    <property type="entry name" value="HTH-TYPE TRANSCRIPTIONAL REPRESSOR YETL"/>
    <property type="match status" value="1"/>
</dbReference>
<reference evidence="2" key="1">
    <citation type="submission" date="2022-10" db="EMBL/GenBank/DDBJ databases">
        <title>The complete genomes of actinobacterial strains from the NBC collection.</title>
        <authorList>
            <person name="Joergensen T.S."/>
            <person name="Alvarez Arevalo M."/>
            <person name="Sterndorff E.B."/>
            <person name="Faurdal D."/>
            <person name="Vuksanovic O."/>
            <person name="Mourched A.-S."/>
            <person name="Charusanti P."/>
            <person name="Shaw S."/>
            <person name="Blin K."/>
            <person name="Weber T."/>
        </authorList>
    </citation>
    <scope>NUCLEOTIDE SEQUENCE</scope>
    <source>
        <strain evidence="2">NBC_00302</strain>
    </source>
</reference>
<proteinExistence type="predicted"/>
<gene>
    <name evidence="2" type="ORF">OHT53_29300</name>
</gene>
<organism evidence="2 3">
    <name type="scientific">Streptomyces bobili</name>
    <dbReference type="NCBI Taxonomy" id="67280"/>
    <lineage>
        <taxon>Bacteria</taxon>
        <taxon>Bacillati</taxon>
        <taxon>Actinomycetota</taxon>
        <taxon>Actinomycetes</taxon>
        <taxon>Kitasatosporales</taxon>
        <taxon>Streptomycetaceae</taxon>
        <taxon>Streptomyces</taxon>
    </lineage>
</organism>
<dbReference type="EMBL" id="CP108038">
    <property type="protein sequence ID" value="WUN89890.1"/>
    <property type="molecule type" value="Genomic_DNA"/>
</dbReference>
<dbReference type="SUPFAM" id="SSF46785">
    <property type="entry name" value="Winged helix' DNA-binding domain"/>
    <property type="match status" value="1"/>
</dbReference>
<dbReference type="Pfam" id="PF12802">
    <property type="entry name" value="MarR_2"/>
    <property type="match status" value="1"/>
</dbReference>